<reference evidence="1 2" key="1">
    <citation type="submission" date="2020-04" db="EMBL/GenBank/DDBJ databases">
        <title>Novosphingobium sp. TW-4 isolated from soil.</title>
        <authorList>
            <person name="Dahal R.H."/>
            <person name="Chaudhary D.K."/>
        </authorList>
    </citation>
    <scope>NUCLEOTIDE SEQUENCE [LARGE SCALE GENOMIC DNA]</scope>
    <source>
        <strain evidence="1 2">TW-4</strain>
    </source>
</reference>
<keyword evidence="2" id="KW-1185">Reference proteome</keyword>
<gene>
    <name evidence="1" type="ORF">HHL27_07460</name>
</gene>
<dbReference type="RefSeq" id="WP_169492716.1">
    <property type="nucleotide sequence ID" value="NZ_JABBGM010000002.1"/>
</dbReference>
<comment type="caution">
    <text evidence="1">The sequence shown here is derived from an EMBL/GenBank/DDBJ whole genome shotgun (WGS) entry which is preliminary data.</text>
</comment>
<evidence type="ECO:0000313" key="2">
    <source>
        <dbReference type="Proteomes" id="UP000583556"/>
    </source>
</evidence>
<dbReference type="AlphaFoldDB" id="A0A7Y0G8V5"/>
<name>A0A7Y0G8V5_9SPHN</name>
<dbReference type="InterPro" id="IPR007420">
    <property type="entry name" value="DUF465"/>
</dbReference>
<dbReference type="Gene3D" id="6.10.280.50">
    <property type="match status" value="1"/>
</dbReference>
<sequence>MTHLSKQLHNEFPHDQATLRKLKSENPHFERLNRAHSEIDARIYHAEIGVEPLSQVLLEDLKKQRLALLDEISALVRNSRQPVD</sequence>
<dbReference type="InterPro" id="IPR038444">
    <property type="entry name" value="DUF465_sf"/>
</dbReference>
<dbReference type="Proteomes" id="UP000583556">
    <property type="component" value="Unassembled WGS sequence"/>
</dbReference>
<dbReference type="EMBL" id="JABBGM010000002">
    <property type="protein sequence ID" value="NML93501.1"/>
    <property type="molecule type" value="Genomic_DNA"/>
</dbReference>
<organism evidence="1 2">
    <name type="scientific">Novosphingobium olei</name>
    <dbReference type="NCBI Taxonomy" id="2728851"/>
    <lineage>
        <taxon>Bacteria</taxon>
        <taxon>Pseudomonadati</taxon>
        <taxon>Pseudomonadota</taxon>
        <taxon>Alphaproteobacteria</taxon>
        <taxon>Sphingomonadales</taxon>
        <taxon>Sphingomonadaceae</taxon>
        <taxon>Novosphingobium</taxon>
    </lineage>
</organism>
<proteinExistence type="predicted"/>
<accession>A0A7Y0G8V5</accession>
<evidence type="ECO:0000313" key="1">
    <source>
        <dbReference type="EMBL" id="NML93501.1"/>
    </source>
</evidence>
<protein>
    <submittedName>
        <fullName evidence="1">DUF465 domain-containing protein</fullName>
    </submittedName>
</protein>
<dbReference type="Pfam" id="PF04325">
    <property type="entry name" value="DUF465"/>
    <property type="match status" value="1"/>
</dbReference>